<dbReference type="Proteomes" id="UP001459277">
    <property type="component" value="Unassembled WGS sequence"/>
</dbReference>
<dbReference type="Pfam" id="PF05056">
    <property type="entry name" value="DUF674"/>
    <property type="match status" value="1"/>
</dbReference>
<proteinExistence type="predicted"/>
<keyword evidence="2" id="KW-1185">Reference proteome</keyword>
<dbReference type="AlphaFoldDB" id="A0AAW2D2V9"/>
<protein>
    <submittedName>
        <fullName evidence="1">Uncharacterized protein</fullName>
    </submittedName>
</protein>
<sequence>MEETCNCVSLKLLIDTESQRVLFAEAGKEFIDFLLHILALPLGTFIPLFEKQGMLGSFGNIYESIDNLRSIDDYLQPNVDKETLLKAKVDISGVPLQLEMPNVVSSATSRKLYRCPRAEEKCDLQVAYDSTAICPLCQKVMEHELCFVDPPSKMRGYVKEVVKYVVMDDLEVKPMSTTSTFTLLNKFNVKEMGALAEKVIVLGMDEGVKLLKASLQSKSVLTDVFLPILNQEVKYETLDAITESRKRQLLEVEGDWC</sequence>
<gene>
    <name evidence="1" type="ORF">SO802_016787</name>
</gene>
<dbReference type="PANTHER" id="PTHR33103">
    <property type="entry name" value="OS01G0153900 PROTEIN"/>
    <property type="match status" value="1"/>
</dbReference>
<evidence type="ECO:0000313" key="1">
    <source>
        <dbReference type="EMBL" id="KAL0003006.1"/>
    </source>
</evidence>
<name>A0AAW2D2V9_9ROSI</name>
<accession>A0AAW2D2V9</accession>
<comment type="caution">
    <text evidence="1">The sequence shown here is derived from an EMBL/GenBank/DDBJ whole genome shotgun (WGS) entry which is preliminary data.</text>
</comment>
<reference evidence="1 2" key="1">
    <citation type="submission" date="2024-01" db="EMBL/GenBank/DDBJ databases">
        <title>A telomere-to-telomere, gap-free genome of sweet tea (Lithocarpus litseifolius).</title>
        <authorList>
            <person name="Zhou J."/>
        </authorList>
    </citation>
    <scope>NUCLEOTIDE SEQUENCE [LARGE SCALE GENOMIC DNA]</scope>
    <source>
        <strain evidence="1">Zhou-2022a</strain>
        <tissue evidence="1">Leaf</tissue>
    </source>
</reference>
<organism evidence="1 2">
    <name type="scientific">Lithocarpus litseifolius</name>
    <dbReference type="NCBI Taxonomy" id="425828"/>
    <lineage>
        <taxon>Eukaryota</taxon>
        <taxon>Viridiplantae</taxon>
        <taxon>Streptophyta</taxon>
        <taxon>Embryophyta</taxon>
        <taxon>Tracheophyta</taxon>
        <taxon>Spermatophyta</taxon>
        <taxon>Magnoliopsida</taxon>
        <taxon>eudicotyledons</taxon>
        <taxon>Gunneridae</taxon>
        <taxon>Pentapetalae</taxon>
        <taxon>rosids</taxon>
        <taxon>fabids</taxon>
        <taxon>Fagales</taxon>
        <taxon>Fagaceae</taxon>
        <taxon>Lithocarpus</taxon>
    </lineage>
</organism>
<dbReference type="InterPro" id="IPR007750">
    <property type="entry name" value="DUF674"/>
</dbReference>
<evidence type="ECO:0000313" key="2">
    <source>
        <dbReference type="Proteomes" id="UP001459277"/>
    </source>
</evidence>
<dbReference type="PANTHER" id="PTHR33103:SF19">
    <property type="entry name" value="OS09G0544700 PROTEIN"/>
    <property type="match status" value="1"/>
</dbReference>
<dbReference type="EMBL" id="JAZDWU010000005">
    <property type="protein sequence ID" value="KAL0003006.1"/>
    <property type="molecule type" value="Genomic_DNA"/>
</dbReference>